<accession>A0ABV5ZCE9</accession>
<dbReference type="CDD" id="cd09020">
    <property type="entry name" value="D-hex-6-P-epi_like"/>
    <property type="match status" value="1"/>
</dbReference>
<evidence type="ECO:0000256" key="2">
    <source>
        <dbReference type="ARBA" id="ARBA00005866"/>
    </source>
</evidence>
<dbReference type="GO" id="GO:0016853">
    <property type="term" value="F:isomerase activity"/>
    <property type="evidence" value="ECO:0007669"/>
    <property type="project" value="UniProtKB-KW"/>
</dbReference>
<reference evidence="5 6" key="1">
    <citation type="submission" date="2024-09" db="EMBL/GenBank/DDBJ databases">
        <authorList>
            <person name="Sun Q."/>
            <person name="Mori K."/>
        </authorList>
    </citation>
    <scope>NUCLEOTIDE SEQUENCE [LARGE SCALE GENOMIC DNA]</scope>
    <source>
        <strain evidence="5 6">ATCC 51285</strain>
    </source>
</reference>
<dbReference type="EMBL" id="JBHLZN010000003">
    <property type="protein sequence ID" value="MFB9886973.1"/>
    <property type="molecule type" value="Genomic_DNA"/>
</dbReference>
<organism evidence="5 6">
    <name type="scientific">Balneatrix alpica</name>
    <dbReference type="NCBI Taxonomy" id="75684"/>
    <lineage>
        <taxon>Bacteria</taxon>
        <taxon>Pseudomonadati</taxon>
        <taxon>Pseudomonadota</taxon>
        <taxon>Gammaproteobacteria</taxon>
        <taxon>Oceanospirillales</taxon>
        <taxon>Balneatrichaceae</taxon>
        <taxon>Balneatrix</taxon>
    </lineage>
</organism>
<dbReference type="InterPro" id="IPR025532">
    <property type="entry name" value="G6P_1-epimerase"/>
</dbReference>
<evidence type="ECO:0000256" key="1">
    <source>
        <dbReference type="ARBA" id="ARBA00001096"/>
    </source>
</evidence>
<evidence type="ECO:0000256" key="4">
    <source>
        <dbReference type="PIRNR" id="PIRNR016020"/>
    </source>
</evidence>
<dbReference type="Pfam" id="PF01263">
    <property type="entry name" value="Aldose_epim"/>
    <property type="match status" value="1"/>
</dbReference>
<gene>
    <name evidence="5" type="ORF">ACFFLH_11150</name>
</gene>
<comment type="catalytic activity">
    <reaction evidence="1">
        <text>alpha-D-glucose 6-phosphate = beta-D-glucose 6-phosphate</text>
        <dbReference type="Rhea" id="RHEA:16249"/>
        <dbReference type="ChEBI" id="CHEBI:58225"/>
        <dbReference type="ChEBI" id="CHEBI:58247"/>
        <dbReference type="EC" id="5.1.3.15"/>
    </reaction>
</comment>
<comment type="similarity">
    <text evidence="2 4">Belongs to the glucose-6-phosphate 1-epimerase family.</text>
</comment>
<dbReference type="InterPro" id="IPR014718">
    <property type="entry name" value="GH-type_carb-bd"/>
</dbReference>
<dbReference type="PANTHER" id="PTHR11122">
    <property type="entry name" value="APOSPORY-ASSOCIATED PROTEIN C-RELATED"/>
    <property type="match status" value="1"/>
</dbReference>
<dbReference type="PIRSF" id="PIRSF016020">
    <property type="entry name" value="PHexose_mutarotase"/>
    <property type="match status" value="1"/>
</dbReference>
<dbReference type="RefSeq" id="WP_035460804.1">
    <property type="nucleotide sequence ID" value="NZ_JBHLZN010000003.1"/>
</dbReference>
<evidence type="ECO:0000256" key="3">
    <source>
        <dbReference type="ARBA" id="ARBA00023235"/>
    </source>
</evidence>
<proteinExistence type="inferred from homology"/>
<dbReference type="PANTHER" id="PTHR11122:SF13">
    <property type="entry name" value="GLUCOSE-6-PHOSPHATE 1-EPIMERASE"/>
    <property type="match status" value="1"/>
</dbReference>
<protein>
    <recommendedName>
        <fullName evidence="4">Putative glucose-6-phosphate 1-epimerase</fullName>
        <ecNumber evidence="4">5.1.3.15</ecNumber>
    </recommendedName>
</protein>
<dbReference type="InterPro" id="IPR008183">
    <property type="entry name" value="Aldose_1/G6P_1-epimerase"/>
</dbReference>
<dbReference type="SUPFAM" id="SSF74650">
    <property type="entry name" value="Galactose mutarotase-like"/>
    <property type="match status" value="1"/>
</dbReference>
<sequence length="276" mass="30265">MALPAWIQSRRWGEHELLEVQTEAATLVLSLSGAQVLSFVPQGQQDLLWWSSTSLCQQGKPIRGGIPLCWPNFADAGEPFHGTARTRLWQLEHAQLLDVGASLSLVPVQQDEDKAVRLQLEFGARLSVSLTTRNLDEVPLSLTQALHSYLRVGDWRQISLHGLDGCLWLNKLAAGTERRQSGALHLAAAIDAIFQHQGAVQIRDPQLQRLLTVRKAGSGSTVVWQPGDNLASFKDVNAAEAAHFVCVEAANTLLDPVVLQPGQEWTLQTVLEVEGL</sequence>
<dbReference type="Gene3D" id="2.70.98.10">
    <property type="match status" value="1"/>
</dbReference>
<evidence type="ECO:0000313" key="5">
    <source>
        <dbReference type="EMBL" id="MFB9886973.1"/>
    </source>
</evidence>
<dbReference type="InterPro" id="IPR011013">
    <property type="entry name" value="Gal_mutarotase_sf_dom"/>
</dbReference>
<name>A0ABV5ZCE9_9GAMM</name>
<keyword evidence="3 4" id="KW-0413">Isomerase</keyword>
<evidence type="ECO:0000313" key="6">
    <source>
        <dbReference type="Proteomes" id="UP001589628"/>
    </source>
</evidence>
<dbReference type="Proteomes" id="UP001589628">
    <property type="component" value="Unassembled WGS sequence"/>
</dbReference>
<dbReference type="EC" id="5.1.3.15" evidence="4"/>
<comment type="caution">
    <text evidence="5">The sequence shown here is derived from an EMBL/GenBank/DDBJ whole genome shotgun (WGS) entry which is preliminary data.</text>
</comment>
<keyword evidence="6" id="KW-1185">Reference proteome</keyword>